<feature type="region of interest" description="Disordered" evidence="1">
    <location>
        <begin position="188"/>
        <end position="232"/>
    </location>
</feature>
<feature type="compositionally biased region" description="Low complexity" evidence="1">
    <location>
        <begin position="706"/>
        <end position="739"/>
    </location>
</feature>
<organism evidence="2 3">
    <name type="scientific">Puccinia striiformis</name>
    <dbReference type="NCBI Taxonomy" id="27350"/>
    <lineage>
        <taxon>Eukaryota</taxon>
        <taxon>Fungi</taxon>
        <taxon>Dikarya</taxon>
        <taxon>Basidiomycota</taxon>
        <taxon>Pucciniomycotina</taxon>
        <taxon>Pucciniomycetes</taxon>
        <taxon>Pucciniales</taxon>
        <taxon>Pucciniaceae</taxon>
        <taxon>Puccinia</taxon>
    </lineage>
</organism>
<dbReference type="EMBL" id="PKSL01000397">
    <property type="protein sequence ID" value="POV94677.1"/>
    <property type="molecule type" value="Genomic_DNA"/>
</dbReference>
<dbReference type="Proteomes" id="UP000239156">
    <property type="component" value="Unassembled WGS sequence"/>
</dbReference>
<proteinExistence type="predicted"/>
<feature type="region of interest" description="Disordered" evidence="1">
    <location>
        <begin position="284"/>
        <end position="305"/>
    </location>
</feature>
<sequence>MLYNQQLPVGPNKGRCNAPDYSTEFGALDSGARQVMLSVGTTQHGLNHSMTYHGEFEASTRIAANPTHHMLRTMSWSQDSLSPQMGHFSPLLNLGYLNTHIFPLLTPPDLSLPLPPFVNHDPVGFRPGNPPPSVQPAAAPPAKRRRNNKGKPVTDPNQPLATGQQKGGVPPALLDRAKKTRQQKVAPVFVGVSQPQQQVPSVPQKRTRQKKDASVSVSASQPQKQAQSVPRIELNRPAADGRHHPSPAVLPATSVNHLEVAALDNTHVVPFLFEDVQSTPLPADCPKSSTAIPPAPPLEDLAGPVPKKNLKRLRTREEDGLPPLPAPQSYSILLEESIGDLISEAQEGSKGAMSDADRQFFIEFQAEQRKIMAIKAIERGVSVAMVDKYLGQCRAMRKLSTWQMFLKTEAARERFRGRGKGGVAQTHPMGEIGQIYHACGKKLPALGGEVSGDGDVIDGLTATERALDDTQEDGDHSVQNEKRSFPAAGPPAMRRTVSMAGASAKVQDFLDEWVIKVHQKSFFINLFLSANVQVILRSSTRHLQANRVAETYKCDMILFTASRYLGANSDQLTTTTNRAYPFLQLADDLDGQNTYGTRFHGWLVGQSSEAIAAQADPENPIRPRPMDIKARLARLIAKKTENIWTKWPWTDCEKVLAKHGFRLVLHPKIRTERYLLNRPGKHLLAPQISALHLDLDNKYIDVVRVPQSSSSRSPSITPSDHSRSSSTSLSYKTSLSSSTCFRSGSACQISPRDESEESEWAGISGAASRDVPESVSSSSSSQKSSSSGRPPTPSALGNLESEDFSDDSSRDLPSL</sequence>
<evidence type="ECO:0000313" key="2">
    <source>
        <dbReference type="EMBL" id="POV94677.1"/>
    </source>
</evidence>
<dbReference type="AlphaFoldDB" id="A0A2S4UBM4"/>
<comment type="caution">
    <text evidence="2">The sequence shown here is derived from an EMBL/GenBank/DDBJ whole genome shotgun (WGS) entry which is preliminary data.</text>
</comment>
<feature type="compositionally biased region" description="Low complexity" evidence="1">
    <location>
        <begin position="188"/>
        <end position="204"/>
    </location>
</feature>
<dbReference type="VEuPathDB" id="FungiDB:PSHT_03303"/>
<feature type="region of interest" description="Disordered" evidence="1">
    <location>
        <begin position="706"/>
        <end position="815"/>
    </location>
</feature>
<gene>
    <name evidence="2" type="ORF">PSTT_16718</name>
</gene>
<feature type="compositionally biased region" description="Polar residues" evidence="1">
    <location>
        <begin position="155"/>
        <end position="164"/>
    </location>
</feature>
<feature type="region of interest" description="Disordered" evidence="1">
    <location>
        <begin position="123"/>
        <end position="171"/>
    </location>
</feature>
<reference evidence="2" key="1">
    <citation type="submission" date="2017-12" db="EMBL/GenBank/DDBJ databases">
        <title>Gene loss provides genomic basis for host adaptation in cereal stripe rust fungi.</title>
        <authorList>
            <person name="Xia C."/>
        </authorList>
    </citation>
    <scope>NUCLEOTIDE SEQUENCE [LARGE SCALE GENOMIC DNA]</scope>
    <source>
        <strain evidence="2">93-210</strain>
    </source>
</reference>
<dbReference type="VEuPathDB" id="FungiDB:PSTT_16718"/>
<feature type="region of interest" description="Disordered" evidence="1">
    <location>
        <begin position="469"/>
        <end position="492"/>
    </location>
</feature>
<feature type="compositionally biased region" description="Polar residues" evidence="1">
    <location>
        <begin position="215"/>
        <end position="228"/>
    </location>
</feature>
<protein>
    <submittedName>
        <fullName evidence="2">Uncharacterized protein</fullName>
    </submittedName>
</protein>
<name>A0A2S4UBM4_9BASI</name>
<evidence type="ECO:0000256" key="1">
    <source>
        <dbReference type="SAM" id="MobiDB-lite"/>
    </source>
</evidence>
<evidence type="ECO:0000313" key="3">
    <source>
        <dbReference type="Proteomes" id="UP000239156"/>
    </source>
</evidence>
<feature type="compositionally biased region" description="Basic and acidic residues" evidence="1">
    <location>
        <begin position="469"/>
        <end position="484"/>
    </location>
</feature>
<feature type="compositionally biased region" description="Low complexity" evidence="1">
    <location>
        <begin position="774"/>
        <end position="787"/>
    </location>
</feature>
<accession>A0A2S4UBM4</accession>
<keyword evidence="3" id="KW-1185">Reference proteome</keyword>